<feature type="coiled-coil region" evidence="1">
    <location>
        <begin position="1337"/>
        <end position="1461"/>
    </location>
</feature>
<dbReference type="GO" id="GO:0003682">
    <property type="term" value="F:chromatin binding"/>
    <property type="evidence" value="ECO:0007669"/>
    <property type="project" value="TreeGrafter"/>
</dbReference>
<evidence type="ECO:0000256" key="2">
    <source>
        <dbReference type="SAM" id="MobiDB-lite"/>
    </source>
</evidence>
<dbReference type="PANTHER" id="PTHR43941:SF1">
    <property type="entry name" value="STRUCTURAL MAINTENANCE OF CHROMOSOMES PROTEIN 2"/>
    <property type="match status" value="1"/>
</dbReference>
<feature type="region of interest" description="Disordered" evidence="2">
    <location>
        <begin position="1673"/>
        <end position="1760"/>
    </location>
</feature>
<dbReference type="Proteomes" id="UP000694920">
    <property type="component" value="Unplaced"/>
</dbReference>
<evidence type="ECO:0000313" key="3">
    <source>
        <dbReference type="Proteomes" id="UP000694920"/>
    </source>
</evidence>
<gene>
    <name evidence="4" type="primary">LOC107264942</name>
</gene>
<feature type="compositionally biased region" description="Polar residues" evidence="2">
    <location>
        <begin position="1734"/>
        <end position="1748"/>
    </location>
</feature>
<dbReference type="KEGG" id="ccin:107264942"/>
<dbReference type="CTD" id="44839"/>
<keyword evidence="3" id="KW-1185">Reference proteome</keyword>
<dbReference type="GO" id="GO:0000796">
    <property type="term" value="C:condensin complex"/>
    <property type="evidence" value="ECO:0007669"/>
    <property type="project" value="TreeGrafter"/>
</dbReference>
<feature type="coiled-coil region" evidence="1">
    <location>
        <begin position="535"/>
        <end position="576"/>
    </location>
</feature>
<feature type="coiled-coil region" evidence="1">
    <location>
        <begin position="173"/>
        <end position="339"/>
    </location>
</feature>
<evidence type="ECO:0000256" key="1">
    <source>
        <dbReference type="SAM" id="Coils"/>
    </source>
</evidence>
<dbReference type="GO" id="GO:0000793">
    <property type="term" value="C:condensed chromosome"/>
    <property type="evidence" value="ECO:0007669"/>
    <property type="project" value="TreeGrafter"/>
</dbReference>
<sequence length="1771" mass="207072">METWSQVILEWVNCLELLDTSISSLEELHDGKFYEKLISLLSCKSKDHFVNNEDFIYEFIQEEYPNFLVGDHNSHALDVISITSLLLLRTSQEHEFQRPMCLKLHLETQVKIKIFLECVLRYGKDLTPDVLMMAISELSDDTPKTPPATPKVQPLKRFFNSPVARSARNNRLANEHIREIRRLESALESERFEKFDLQDELNAERKKIQILERRYSDKSRELEVLREELRSKPMTPRSSTKKQNTRESIECYRKEIKSLEEYSASLRAEVDKLTDENENLTKNLASSTRQFSSLKEKFERTELSLETLSIRAELKERELLELELQNEELRSHLQEMRKASMGEQSFEVDSFVAANSSLRLPNDGEVLSSVIDIQLQEAREEARVLRARLEGMSRKLELVDCVVVEYTSRIKSLEKNMVQVETENSHLKSNIEYATKTTKEFMNEIARLSLEHDLELKDLTIGELSSQFTDLISSLKSANDCKKIEIKELDVKLIEANTTISTLNDTICTIEKKNEENIMEQAKLLKEIKTSDLKIKNFESSMLEYSARVNSLQEEIKELKNKNSSLNSDIQNIVTDAKGFMMKIARLSRKDVLDVNDCPPTELSTQFENLITSLESVNDSKEKQIKQLDIQLKEANTQILMIKEKVKSMEKKDGENTLELTKMSDRLQDSAEKTKELEETVSKYTIERATNLKEFNIERESLNNCINKLQCELHDRKSLIESLTSRVNDLKNEKDIMFEESESSKRNFSQKIMDYQGQIAKSIQKLSEYQTLQKELEELNLERINLNTEITAKDENLRNVQQRNVELETLLSEKSETSNQLNMNMLSLQNELDRSNVKIEQLESEKKSLEDRLKMTNIETDKLIDSLKLRISELSMDLSSLHEEKDSLRRRLSIALEEIKSEGERNEALLSGREYHRIENERLLEQQRQRELQMKEIVVNLQEIGASRDAVLEARALALQESNHQLEELRKEFQVTKAALEDELQKEKLSKTEIETMYNDLRVKYIDLENKYIDLSNKRVNLENKCGDLENSYRDLENKCDVLKNNLSDTNNKCTQLKNECSDMEKKCVDLENESSSLKKNCKEFETKCTNLENNYTDMENKYFDLEKKYTDLTKKCCDFQNRISDDTIKLKKLEDNLNNEKLELKTIKECCRNLIQRKESLWELISKVITFRNLLNVDVNSIKEYWIEVLEKFQDFWTNDSSICDESKQLRIKKEELQKKILDLNGGYLDCLLPVMDITWESFLWTEKILQTNFLAPRIDPVEDFDTEVFQQDIKNVNLKNAKSILAVEMEKFNSLRNNVATIRKEIENFANSASSYETNLKIIQAKAKLKEKQIVDRSSKEKKELKEKLDLFRMRNTKLEKNLDDLRNEIKKFKTEKSSDESQKELTDKIESLQGDIQRLTLERDELSKRPKEEDFDQRLKDVHEEYGQKLEKLKLKMKAAYNEQVEKLNRDQDKALQEKAESMQIKMTEQYRKHVEEIEKYKKHVTDMTNKYWDVSEKFLNEKHEKEAVLKKLQEYKTKSRADNFTQPYSYDKMAAIVQNRTSSLDRKDFANDSLEDSSRRVSRTIQVIKEETTYARQRSVRNIQAMGNAFKAEDEEGEIFDNTCLADMKQGRNLLIPDPDRVSILQQRNALCKPHLKSSYPAETQFHSTIFSEDDIKHGLGADDVFNDSLSQSLLPGQKTKKRDRTQTSYKRPGPPTPSKNGGRLSLQGNELFSPKSRILRERNVERRMTTTPRTFKDLFSSSSSRRKDENVTGTPRARRLSIFRKN</sequence>
<feature type="compositionally biased region" description="Basic and acidic residues" evidence="2">
    <location>
        <begin position="1723"/>
        <end position="1733"/>
    </location>
</feature>
<proteinExistence type="predicted"/>
<feature type="coiled-coil region" evidence="1">
    <location>
        <begin position="952"/>
        <end position="1151"/>
    </location>
</feature>
<dbReference type="GO" id="GO:0000785">
    <property type="term" value="C:chromatin"/>
    <property type="evidence" value="ECO:0007669"/>
    <property type="project" value="TreeGrafter"/>
</dbReference>
<evidence type="ECO:0000313" key="4">
    <source>
        <dbReference type="RefSeq" id="XP_015589259.1"/>
    </source>
</evidence>
<feature type="coiled-coil region" evidence="1">
    <location>
        <begin position="375"/>
        <end position="430"/>
    </location>
</feature>
<organism evidence="3 4">
    <name type="scientific">Cephus cinctus</name>
    <name type="common">Wheat stem sawfly</name>
    <dbReference type="NCBI Taxonomy" id="211228"/>
    <lineage>
        <taxon>Eukaryota</taxon>
        <taxon>Metazoa</taxon>
        <taxon>Ecdysozoa</taxon>
        <taxon>Arthropoda</taxon>
        <taxon>Hexapoda</taxon>
        <taxon>Insecta</taxon>
        <taxon>Pterygota</taxon>
        <taxon>Neoptera</taxon>
        <taxon>Endopterygota</taxon>
        <taxon>Hymenoptera</taxon>
        <taxon>Cephoidea</taxon>
        <taxon>Cephidae</taxon>
        <taxon>Cephus</taxon>
    </lineage>
</organism>
<dbReference type="GO" id="GO:0007076">
    <property type="term" value="P:mitotic chromosome condensation"/>
    <property type="evidence" value="ECO:0007669"/>
    <property type="project" value="TreeGrafter"/>
</dbReference>
<dbReference type="SUPFAM" id="SSF57997">
    <property type="entry name" value="Tropomyosin"/>
    <property type="match status" value="1"/>
</dbReference>
<accession>A0AAJ7FFH8</accession>
<reference evidence="4" key="1">
    <citation type="submission" date="2025-08" db="UniProtKB">
        <authorList>
            <consortium name="RefSeq"/>
        </authorList>
    </citation>
    <scope>IDENTIFICATION</scope>
</reference>
<feature type="coiled-coil region" evidence="1">
    <location>
        <begin position="611"/>
        <end position="898"/>
    </location>
</feature>
<protein>
    <submittedName>
        <fullName evidence="4">Leucine-rich repeat-containing protein DDB_G0290503 isoform X1</fullName>
    </submittedName>
</protein>
<name>A0AAJ7FFH8_CEPCN</name>
<dbReference type="PANTHER" id="PTHR43941">
    <property type="entry name" value="STRUCTURAL MAINTENANCE OF CHROMOSOMES PROTEIN 2"/>
    <property type="match status" value="1"/>
</dbReference>
<dbReference type="RefSeq" id="XP_015589259.1">
    <property type="nucleotide sequence ID" value="XM_015733773.2"/>
</dbReference>
<keyword evidence="1" id="KW-0175">Coiled coil</keyword>
<dbReference type="Gene3D" id="1.20.5.170">
    <property type="match status" value="1"/>
</dbReference>
<dbReference type="GeneID" id="107264942"/>